<name>A0A0B1ZUZ4_9SPHN</name>
<dbReference type="AlphaFoldDB" id="A0A0B1ZUZ4"/>
<organism evidence="2 3">
    <name type="scientific">Novosphingobium malaysiense</name>
    <dbReference type="NCBI Taxonomy" id="1348853"/>
    <lineage>
        <taxon>Bacteria</taxon>
        <taxon>Pseudomonadati</taxon>
        <taxon>Pseudomonadota</taxon>
        <taxon>Alphaproteobacteria</taxon>
        <taxon>Sphingomonadales</taxon>
        <taxon>Sphingomonadaceae</taxon>
        <taxon>Novosphingobium</taxon>
    </lineage>
</organism>
<comment type="caution">
    <text evidence="2">The sequence shown here is derived from an EMBL/GenBank/DDBJ whole genome shotgun (WGS) entry which is preliminary data.</text>
</comment>
<accession>A0A0B1ZUZ4</accession>
<evidence type="ECO:0000259" key="1">
    <source>
        <dbReference type="Pfam" id="PF13336"/>
    </source>
</evidence>
<reference evidence="2 3" key="1">
    <citation type="submission" date="2014-10" db="EMBL/GenBank/DDBJ databases">
        <title>Genome sequence of Novosphingobium malaysiense MUSC 273(T).</title>
        <authorList>
            <person name="Lee L.-H."/>
        </authorList>
    </citation>
    <scope>NUCLEOTIDE SEQUENCE [LARGE SCALE GENOMIC DNA]</scope>
    <source>
        <strain evidence="2 3">MUSC 273</strain>
    </source>
</reference>
<dbReference type="Pfam" id="PF13336">
    <property type="entry name" value="AcetylCoA_hyd_C"/>
    <property type="match status" value="1"/>
</dbReference>
<dbReference type="InterPro" id="IPR037171">
    <property type="entry name" value="NagB/RpiA_transferase-like"/>
</dbReference>
<dbReference type="PANTHER" id="PTHR21432">
    <property type="entry name" value="ACETYL-COA HYDROLASE-RELATED"/>
    <property type="match status" value="1"/>
</dbReference>
<dbReference type="Gene3D" id="3.30.750.70">
    <property type="entry name" value="4-hydroxybutyrate coenzyme like domains"/>
    <property type="match status" value="1"/>
</dbReference>
<dbReference type="STRING" id="1348853.LK12_00715"/>
<dbReference type="PANTHER" id="PTHR21432:SF20">
    <property type="entry name" value="ACETYL-COA HYDROLASE"/>
    <property type="match status" value="1"/>
</dbReference>
<sequence>MTRRFADPDDLARWIVGELGHDLRMALPLGIGKATHIANALYAMAREDRTIDLDIFTALTLERPHASSDLEARFLEPFADRHFAGYIELDYARDLRAKRLPDNVHVTEFFLNSGVWLSTPQVQQAYVSVNYSAAARDVILARPINILAQLVAVDESGPTPRYSLASNPDVTLDILPELEAGRAKGTPFLFVAQVNRDLPFMPGTAEIDASRFDAVLDDPSVEFPVFAAPRRPVATAEYVAGLHAASLVKDGGTLQIGIGSLGDAVTYALILRQKHNALFRSLLASLTDEPRETAPFEVGLYGASEMFVDGFLELYEAGILKRRSQAGPVLHAAFFVGSRGFYDRLKAMPKEQRADFDMTAVSFTNALYGDEAQKRADRVHARFLNNAMKADVLGAVQSDTLGDGRVVSGVGGQHDFVDQAIALRGANSILMLNATRTKDDAVESNVVWQLDRTTIPRHMRDVVITEYGVARLKGASDAACIRRMVAIADARFAGELAEKAGKAGKVADIEEGLWQHNRPERLEALLADARADGFFPDFPFGSDFTEPERTALRGLGVLKKAGSSKRALVRLALDGLKYRPDEKETAALVRLGLRGHATKPLYSLLMRGAWSRS</sequence>
<evidence type="ECO:0000313" key="3">
    <source>
        <dbReference type="Proteomes" id="UP000031057"/>
    </source>
</evidence>
<dbReference type="OrthoDB" id="9801795at2"/>
<dbReference type="SUPFAM" id="SSF100950">
    <property type="entry name" value="NagB/RpiA/CoA transferase-like"/>
    <property type="match status" value="1"/>
</dbReference>
<dbReference type="EMBL" id="JTDI01000001">
    <property type="protein sequence ID" value="KHK92947.1"/>
    <property type="molecule type" value="Genomic_DNA"/>
</dbReference>
<proteinExistence type="predicted"/>
<feature type="domain" description="Acetyl-CoA hydrolase/transferase C-terminal" evidence="1">
    <location>
        <begin position="337"/>
        <end position="500"/>
    </location>
</feature>
<dbReference type="InterPro" id="IPR026888">
    <property type="entry name" value="AcetylCoA_hyd_C"/>
</dbReference>
<evidence type="ECO:0000313" key="2">
    <source>
        <dbReference type="EMBL" id="KHK92947.1"/>
    </source>
</evidence>
<keyword evidence="3" id="KW-1185">Reference proteome</keyword>
<dbReference type="GO" id="GO:0008775">
    <property type="term" value="F:acetate CoA-transferase activity"/>
    <property type="evidence" value="ECO:0007669"/>
    <property type="project" value="InterPro"/>
</dbReference>
<dbReference type="Gene3D" id="3.40.1080.10">
    <property type="entry name" value="Glutaconate Coenzyme A-transferase"/>
    <property type="match status" value="1"/>
</dbReference>
<dbReference type="InterPro" id="IPR038460">
    <property type="entry name" value="AcetylCoA_hyd_C_sf"/>
</dbReference>
<dbReference type="Gene3D" id="3.40.1080.20">
    <property type="entry name" value="Acetyl-CoA hydrolase/transferase C-terminal domain"/>
    <property type="match status" value="1"/>
</dbReference>
<dbReference type="InterPro" id="IPR046433">
    <property type="entry name" value="ActCoA_hydro"/>
</dbReference>
<gene>
    <name evidence="2" type="ORF">LK12_00715</name>
</gene>
<dbReference type="RefSeq" id="WP_039278154.1">
    <property type="nucleotide sequence ID" value="NZ_JTDI01000001.1"/>
</dbReference>
<protein>
    <recommendedName>
        <fullName evidence="1">Acetyl-CoA hydrolase/transferase C-terminal domain-containing protein</fullName>
    </recommendedName>
</protein>
<dbReference type="GO" id="GO:0006083">
    <property type="term" value="P:acetate metabolic process"/>
    <property type="evidence" value="ECO:0007669"/>
    <property type="project" value="InterPro"/>
</dbReference>
<dbReference type="Proteomes" id="UP000031057">
    <property type="component" value="Unassembled WGS sequence"/>
</dbReference>